<keyword evidence="4 6" id="KW-1133">Transmembrane helix</keyword>
<feature type="transmembrane region" description="Helical" evidence="6">
    <location>
        <begin position="21"/>
        <end position="42"/>
    </location>
</feature>
<protein>
    <submittedName>
        <fullName evidence="7">Uncharacterized membrane protein YfcC, ion transporter superfamily</fullName>
    </submittedName>
</protein>
<evidence type="ECO:0000256" key="5">
    <source>
        <dbReference type="ARBA" id="ARBA00023136"/>
    </source>
</evidence>
<evidence type="ECO:0000256" key="3">
    <source>
        <dbReference type="ARBA" id="ARBA00022692"/>
    </source>
</evidence>
<evidence type="ECO:0000256" key="1">
    <source>
        <dbReference type="ARBA" id="ARBA00004651"/>
    </source>
</evidence>
<sequence length="477" mass="50750">MQYTLDNQSNNEAKQKKEFRLPTAYTILFCITVVIAMITQFIPEVKNASVSDVIMAPIQGLKNSIDISLYVLLMGGFLGVVTKTGALDAGIGSVVKKLNGKELLLIPILMFIFSLGGTSYGMSEETLAFYALVTATMMAAGFDSLTAVATILLGAGVGVLGSTVNPFLVATSIDSLKSVGVVANQATVMGIGVALWLSSLSISIFFVMSYAKKVKKNKESSLLSKNEMDQAKKAFLEGKEEVLEFTPKRKIVMALFALSFIVMILGVIPWERFGINIFKHTAFLTGSSLGNWWFSELAMWFVLMAVIIGVVYGFREKDIVSYIIEGASEMVGVALIIGISRGVSVIMGNTGLDAYVLQNASSALSGMSPILFTNVAFLIYIGLSFLIPSTSGLASVSIPIFGPLAQSLGFAPEIVISLLGAGCGLVNLITPTSGVVMGGLAIAKVDYGTWVKFATKVVLSIFASSVVILSIAMMIIK</sequence>
<feature type="transmembrane region" description="Helical" evidence="6">
    <location>
        <begin position="457"/>
        <end position="476"/>
    </location>
</feature>
<evidence type="ECO:0000313" key="7">
    <source>
        <dbReference type="EMBL" id="SDL52375.1"/>
    </source>
</evidence>
<dbReference type="RefSeq" id="WP_092724200.1">
    <property type="nucleotide sequence ID" value="NZ_FNGW01000002.1"/>
</dbReference>
<keyword evidence="8" id="KW-1185">Reference proteome</keyword>
<reference evidence="7 8" key="1">
    <citation type="submission" date="2016-10" db="EMBL/GenBank/DDBJ databases">
        <authorList>
            <person name="de Groot N.N."/>
        </authorList>
    </citation>
    <scope>NUCLEOTIDE SEQUENCE [LARGE SCALE GENOMIC DNA]</scope>
    <source>
        <strain evidence="7 8">DSM 797</strain>
    </source>
</reference>
<dbReference type="PANTHER" id="PTHR43652">
    <property type="entry name" value="BASIC AMINO ACID ANTIPORTER YFCC-RELATED"/>
    <property type="match status" value="1"/>
</dbReference>
<evidence type="ECO:0000256" key="4">
    <source>
        <dbReference type="ARBA" id="ARBA00022989"/>
    </source>
</evidence>
<evidence type="ECO:0000313" key="8">
    <source>
        <dbReference type="Proteomes" id="UP000199068"/>
    </source>
</evidence>
<feature type="transmembrane region" description="Helical" evidence="6">
    <location>
        <begin position="67"/>
        <end position="91"/>
    </location>
</feature>
<dbReference type="Pfam" id="PF03606">
    <property type="entry name" value="DcuC"/>
    <property type="match status" value="1"/>
</dbReference>
<feature type="transmembrane region" description="Helical" evidence="6">
    <location>
        <begin position="193"/>
        <end position="211"/>
    </location>
</feature>
<gene>
    <name evidence="7" type="ORF">SAMN04515677_102248</name>
</gene>
<organism evidence="7 8">
    <name type="scientific">Romboutsia lituseburensis DSM 797</name>
    <dbReference type="NCBI Taxonomy" id="1121325"/>
    <lineage>
        <taxon>Bacteria</taxon>
        <taxon>Bacillati</taxon>
        <taxon>Bacillota</taxon>
        <taxon>Clostridia</taxon>
        <taxon>Peptostreptococcales</taxon>
        <taxon>Peptostreptococcaceae</taxon>
        <taxon>Romboutsia</taxon>
    </lineage>
</organism>
<accession>A0A1G9KSW8</accession>
<feature type="transmembrane region" description="Helical" evidence="6">
    <location>
        <begin position="290"/>
        <end position="314"/>
    </location>
</feature>
<feature type="transmembrane region" description="Helical" evidence="6">
    <location>
        <begin position="251"/>
        <end position="270"/>
    </location>
</feature>
<evidence type="ECO:0000256" key="2">
    <source>
        <dbReference type="ARBA" id="ARBA00022475"/>
    </source>
</evidence>
<dbReference type="GO" id="GO:0005886">
    <property type="term" value="C:plasma membrane"/>
    <property type="evidence" value="ECO:0007669"/>
    <property type="project" value="UniProtKB-SubCell"/>
</dbReference>
<dbReference type="InterPro" id="IPR018385">
    <property type="entry name" value="C4_dicarb_anaerob_car-like"/>
</dbReference>
<feature type="transmembrane region" description="Helical" evidence="6">
    <location>
        <begin position="103"/>
        <end position="121"/>
    </location>
</feature>
<evidence type="ECO:0000256" key="6">
    <source>
        <dbReference type="SAM" id="Phobius"/>
    </source>
</evidence>
<proteinExistence type="predicted"/>
<dbReference type="AlphaFoldDB" id="A0A1G9KSW8"/>
<feature type="transmembrane region" description="Helical" evidence="6">
    <location>
        <begin position="152"/>
        <end position="173"/>
    </location>
</feature>
<keyword evidence="2" id="KW-1003">Cell membrane</keyword>
<keyword evidence="5 6" id="KW-0472">Membrane</keyword>
<dbReference type="STRING" id="1121325.SAMN04515677_102248"/>
<comment type="subcellular location">
    <subcellularLocation>
        <location evidence="1">Cell membrane</location>
        <topology evidence="1">Multi-pass membrane protein</topology>
    </subcellularLocation>
</comment>
<dbReference type="PANTHER" id="PTHR43652:SF6">
    <property type="entry name" value="ARGININE REPRESSOR"/>
    <property type="match status" value="1"/>
</dbReference>
<dbReference type="InterPro" id="IPR051679">
    <property type="entry name" value="DASS-Related_Transporters"/>
</dbReference>
<name>A0A1G9KSW8_9FIRM</name>
<keyword evidence="3 6" id="KW-0812">Transmembrane</keyword>
<feature type="transmembrane region" description="Helical" evidence="6">
    <location>
        <begin position="127"/>
        <end position="145"/>
    </location>
</feature>
<dbReference type="EMBL" id="FNGW01000002">
    <property type="protein sequence ID" value="SDL52375.1"/>
    <property type="molecule type" value="Genomic_DNA"/>
</dbReference>
<feature type="transmembrane region" description="Helical" evidence="6">
    <location>
        <begin position="408"/>
        <end position="429"/>
    </location>
</feature>
<dbReference type="Proteomes" id="UP000199068">
    <property type="component" value="Unassembled WGS sequence"/>
</dbReference>